<sequence length="72" mass="7957">MANLPSKIPIKKEEKPPAWEVFPQTGTIHSCSWTTQSAAMNGVQRPRSLSRITVGTVSESETEYLDATEHVT</sequence>
<evidence type="ECO:0000313" key="1">
    <source>
        <dbReference type="EMBL" id="KIH61092.1"/>
    </source>
</evidence>
<organism evidence="1 2">
    <name type="scientific">Ancylostoma duodenale</name>
    <dbReference type="NCBI Taxonomy" id="51022"/>
    <lineage>
        <taxon>Eukaryota</taxon>
        <taxon>Metazoa</taxon>
        <taxon>Ecdysozoa</taxon>
        <taxon>Nematoda</taxon>
        <taxon>Chromadorea</taxon>
        <taxon>Rhabditida</taxon>
        <taxon>Rhabditina</taxon>
        <taxon>Rhabditomorpha</taxon>
        <taxon>Strongyloidea</taxon>
        <taxon>Ancylostomatidae</taxon>
        <taxon>Ancylostomatinae</taxon>
        <taxon>Ancylostoma</taxon>
    </lineage>
</organism>
<gene>
    <name evidence="1" type="ORF">ANCDUO_08643</name>
</gene>
<proteinExistence type="predicted"/>
<reference evidence="1 2" key="1">
    <citation type="submission" date="2013-12" db="EMBL/GenBank/DDBJ databases">
        <title>Draft genome of the parsitic nematode Ancylostoma duodenale.</title>
        <authorList>
            <person name="Mitreva M."/>
        </authorList>
    </citation>
    <scope>NUCLEOTIDE SEQUENCE [LARGE SCALE GENOMIC DNA]</scope>
    <source>
        <strain evidence="1 2">Zhejiang</strain>
    </source>
</reference>
<accession>A0A0C2DF68</accession>
<evidence type="ECO:0000313" key="2">
    <source>
        <dbReference type="Proteomes" id="UP000054047"/>
    </source>
</evidence>
<dbReference type="Proteomes" id="UP000054047">
    <property type="component" value="Unassembled WGS sequence"/>
</dbReference>
<dbReference type="AlphaFoldDB" id="A0A0C2DF68"/>
<name>A0A0C2DF68_9BILA</name>
<keyword evidence="2" id="KW-1185">Reference proteome</keyword>
<dbReference type="EMBL" id="KN730412">
    <property type="protein sequence ID" value="KIH61092.1"/>
    <property type="molecule type" value="Genomic_DNA"/>
</dbReference>
<protein>
    <submittedName>
        <fullName evidence="1">Uncharacterized protein</fullName>
    </submittedName>
</protein>